<keyword evidence="3" id="KW-1185">Reference proteome</keyword>
<dbReference type="GO" id="GO:0016758">
    <property type="term" value="F:hexosyltransferase activity"/>
    <property type="evidence" value="ECO:0007669"/>
    <property type="project" value="InterPro"/>
</dbReference>
<dbReference type="AlphaFoldDB" id="A0A410P4H8"/>
<dbReference type="KEGG" id="vai:BU251_04160"/>
<organism evidence="2 3">
    <name type="scientific">Velamenicoccus archaeovorus</name>
    <dbReference type="NCBI Taxonomy" id="1930593"/>
    <lineage>
        <taxon>Bacteria</taxon>
        <taxon>Pseudomonadati</taxon>
        <taxon>Candidatus Omnitrophota</taxon>
        <taxon>Candidatus Velamenicoccus</taxon>
    </lineage>
</organism>
<feature type="domain" description="Glycosyl transferase family 28 C-terminal" evidence="1">
    <location>
        <begin position="221"/>
        <end position="339"/>
    </location>
</feature>
<name>A0A410P4H8_VELA1</name>
<dbReference type="RefSeq" id="WP_128699623.1">
    <property type="nucleotide sequence ID" value="NZ_CP019384.1"/>
</dbReference>
<accession>A0A410P4H8</accession>
<gene>
    <name evidence="2" type="ORF">BU251_04160</name>
</gene>
<evidence type="ECO:0000313" key="2">
    <source>
        <dbReference type="EMBL" id="QAT16981.1"/>
    </source>
</evidence>
<dbReference type="InterPro" id="IPR007235">
    <property type="entry name" value="Glyco_trans_28_C"/>
</dbReference>
<dbReference type="Gene3D" id="3.40.50.2000">
    <property type="entry name" value="Glycogen Phosphorylase B"/>
    <property type="match status" value="1"/>
</dbReference>
<proteinExistence type="predicted"/>
<sequence>MKKLCVFFHNTDSLGHAHIVYTLTKAVASLKKTDIIAIETGTKKTHLFPIRRFADHLFLPQQKSGIHWSRALFRALKHIRPDVFLTEHYPFFRHPEHQVLLPILKQLRSSKTTIISSTVHLDWTNSLNLFLPHHYDLVLYHWPQAQMNSYESYLPADERKLLKAVLRQCRHKLAATGFVHDDTDFKECRQGAGPGLRVVVSRGGLQDHPGLIRSCLRVALKRPDWHFAISAGTAAPQALKRKGDRQTALEYFSWKYPEFEQCLKGADVSVNLAGYNTMVRLLRYRIPSLILPAATAEQRWNARFLAQYATARILSAKDISPEKLERSIAGLADRRGHPKTRTVPENWFRGAARSAELILEHL</sequence>
<dbReference type="EMBL" id="CP019384">
    <property type="protein sequence ID" value="QAT16981.1"/>
    <property type="molecule type" value="Genomic_DNA"/>
</dbReference>
<dbReference type="Proteomes" id="UP000287243">
    <property type="component" value="Chromosome"/>
</dbReference>
<evidence type="ECO:0000313" key="3">
    <source>
        <dbReference type="Proteomes" id="UP000287243"/>
    </source>
</evidence>
<evidence type="ECO:0000259" key="1">
    <source>
        <dbReference type="Pfam" id="PF04101"/>
    </source>
</evidence>
<reference evidence="2 3" key="1">
    <citation type="submission" date="2017-01" db="EMBL/GenBank/DDBJ databases">
        <title>First insights into the biology of 'candidatus Vampirococcus archaeovorus'.</title>
        <authorList>
            <person name="Kizina J."/>
            <person name="Jordan S."/>
            <person name="Stueber K."/>
            <person name="Reinhardt R."/>
            <person name="Harder J."/>
        </authorList>
    </citation>
    <scope>NUCLEOTIDE SEQUENCE [LARGE SCALE GENOMIC DNA]</scope>
    <source>
        <strain evidence="2 3">LiM</strain>
    </source>
</reference>
<dbReference type="SUPFAM" id="SSF53756">
    <property type="entry name" value="UDP-Glycosyltransferase/glycogen phosphorylase"/>
    <property type="match status" value="1"/>
</dbReference>
<dbReference type="Pfam" id="PF04101">
    <property type="entry name" value="Glyco_tran_28_C"/>
    <property type="match status" value="1"/>
</dbReference>
<dbReference type="OrthoDB" id="503443at2"/>
<protein>
    <recommendedName>
        <fullName evidence="1">Glycosyl transferase family 28 C-terminal domain-containing protein</fullName>
    </recommendedName>
</protein>